<proteinExistence type="predicted"/>
<reference evidence="1 2" key="4">
    <citation type="journal article" date="2011" name="BMC Genomics">
        <title>RNA-Seq improves annotation of protein-coding genes in the cucumber genome.</title>
        <authorList>
            <person name="Li Z."/>
            <person name="Zhang Z."/>
            <person name="Yan P."/>
            <person name="Huang S."/>
            <person name="Fei Z."/>
            <person name="Lin K."/>
        </authorList>
    </citation>
    <scope>NUCLEOTIDE SEQUENCE [LARGE SCALE GENOMIC DNA]</scope>
    <source>
        <strain evidence="2">cv. 9930</strain>
    </source>
</reference>
<keyword evidence="2" id="KW-1185">Reference proteome</keyword>
<reference evidence="1 2" key="1">
    <citation type="journal article" date="2009" name="Nat. Genet.">
        <title>The genome of the cucumber, Cucumis sativus L.</title>
        <authorList>
            <person name="Huang S."/>
            <person name="Li R."/>
            <person name="Zhang Z."/>
            <person name="Li L."/>
            <person name="Gu X."/>
            <person name="Fan W."/>
            <person name="Lucas W.J."/>
            <person name="Wang X."/>
            <person name="Xie B."/>
            <person name="Ni P."/>
            <person name="Ren Y."/>
            <person name="Zhu H."/>
            <person name="Li J."/>
            <person name="Lin K."/>
            <person name="Jin W."/>
            <person name="Fei Z."/>
            <person name="Li G."/>
            <person name="Staub J."/>
            <person name="Kilian A."/>
            <person name="van der Vossen E.A."/>
            <person name="Wu Y."/>
            <person name="Guo J."/>
            <person name="He J."/>
            <person name="Jia Z."/>
            <person name="Ren Y."/>
            <person name="Tian G."/>
            <person name="Lu Y."/>
            <person name="Ruan J."/>
            <person name="Qian W."/>
            <person name="Wang M."/>
            <person name="Huang Q."/>
            <person name="Li B."/>
            <person name="Xuan Z."/>
            <person name="Cao J."/>
            <person name="Asan"/>
            <person name="Wu Z."/>
            <person name="Zhang J."/>
            <person name="Cai Q."/>
            <person name="Bai Y."/>
            <person name="Zhao B."/>
            <person name="Han Y."/>
            <person name="Li Y."/>
            <person name="Li X."/>
            <person name="Wang S."/>
            <person name="Shi Q."/>
            <person name="Liu S."/>
            <person name="Cho W.K."/>
            <person name="Kim J.Y."/>
            <person name="Xu Y."/>
            <person name="Heller-Uszynska K."/>
            <person name="Miao H."/>
            <person name="Cheng Z."/>
            <person name="Zhang S."/>
            <person name="Wu J."/>
            <person name="Yang Y."/>
            <person name="Kang H."/>
            <person name="Li M."/>
            <person name="Liang H."/>
            <person name="Ren X."/>
            <person name="Shi Z."/>
            <person name="Wen M."/>
            <person name="Jian M."/>
            <person name="Yang H."/>
            <person name="Zhang G."/>
            <person name="Yang Z."/>
            <person name="Chen R."/>
            <person name="Liu S."/>
            <person name="Li J."/>
            <person name="Ma L."/>
            <person name="Liu H."/>
            <person name="Zhou Y."/>
            <person name="Zhao J."/>
            <person name="Fang X."/>
            <person name="Li G."/>
            <person name="Fang L."/>
            <person name="Li Y."/>
            <person name="Liu D."/>
            <person name="Zheng H."/>
            <person name="Zhang Y."/>
            <person name="Qin N."/>
            <person name="Li Z."/>
            <person name="Yang G."/>
            <person name="Yang S."/>
            <person name="Bolund L."/>
            <person name="Kristiansen K."/>
            <person name="Zheng H."/>
            <person name="Li S."/>
            <person name="Zhang X."/>
            <person name="Yang H."/>
            <person name="Wang J."/>
            <person name="Sun R."/>
            <person name="Zhang B."/>
            <person name="Jiang S."/>
            <person name="Wang J."/>
            <person name="Du Y."/>
            <person name="Li S."/>
        </authorList>
    </citation>
    <scope>NUCLEOTIDE SEQUENCE [LARGE SCALE GENOMIC DNA]</scope>
    <source>
        <strain evidence="2">cv. 9930</strain>
    </source>
</reference>
<reference evidence="1 2" key="2">
    <citation type="journal article" date="2009" name="PLoS ONE">
        <title>An integrated genetic and cytogenetic map of the cucumber genome.</title>
        <authorList>
            <person name="Ren Y."/>
            <person name="Zhang Z."/>
            <person name="Liu J."/>
            <person name="Staub J.E."/>
            <person name="Han Y."/>
            <person name="Cheng Z."/>
            <person name="Li X."/>
            <person name="Lu J."/>
            <person name="Miao H."/>
            <person name="Kang H."/>
            <person name="Xie B."/>
            <person name="Gu X."/>
            <person name="Wang X."/>
            <person name="Du Y."/>
            <person name="Jin W."/>
            <person name="Huang S."/>
        </authorList>
    </citation>
    <scope>NUCLEOTIDE SEQUENCE [LARGE SCALE GENOMIC DNA]</scope>
    <source>
        <strain evidence="2">cv. 9930</strain>
    </source>
</reference>
<organism evidence="1 2">
    <name type="scientific">Cucumis sativus</name>
    <name type="common">Cucumber</name>
    <dbReference type="NCBI Taxonomy" id="3659"/>
    <lineage>
        <taxon>Eukaryota</taxon>
        <taxon>Viridiplantae</taxon>
        <taxon>Streptophyta</taxon>
        <taxon>Embryophyta</taxon>
        <taxon>Tracheophyta</taxon>
        <taxon>Spermatophyta</taxon>
        <taxon>Magnoliopsida</taxon>
        <taxon>eudicotyledons</taxon>
        <taxon>Gunneridae</taxon>
        <taxon>Pentapetalae</taxon>
        <taxon>rosids</taxon>
        <taxon>fabids</taxon>
        <taxon>Cucurbitales</taxon>
        <taxon>Cucurbitaceae</taxon>
        <taxon>Benincaseae</taxon>
        <taxon>Cucumis</taxon>
    </lineage>
</organism>
<protein>
    <submittedName>
        <fullName evidence="1">Uncharacterized protein</fullName>
    </submittedName>
</protein>
<evidence type="ECO:0000313" key="1">
    <source>
        <dbReference type="EMBL" id="KGN63549.1"/>
    </source>
</evidence>
<name>A0A0A0LRE9_CUCSA</name>
<dbReference type="Gramene" id="KGN63549">
    <property type="protein sequence ID" value="KGN63549"/>
    <property type="gene ID" value="Csa_1G004150"/>
</dbReference>
<gene>
    <name evidence="1" type="ORF">Csa_1G004150</name>
</gene>
<accession>A0A0A0LRE9</accession>
<reference evidence="1 2" key="3">
    <citation type="journal article" date="2010" name="BMC Genomics">
        <title>Transcriptome sequencing and comparative analysis of cucumber flowers with different sex types.</title>
        <authorList>
            <person name="Guo S."/>
            <person name="Zheng Y."/>
            <person name="Joung J.G."/>
            <person name="Liu S."/>
            <person name="Zhang Z."/>
            <person name="Crasta O.R."/>
            <person name="Sobral B.W."/>
            <person name="Xu Y."/>
            <person name="Huang S."/>
            <person name="Fei Z."/>
        </authorList>
    </citation>
    <scope>NUCLEOTIDE SEQUENCE [LARGE SCALE GENOMIC DNA]</scope>
    <source>
        <strain evidence="2">cv. 9930</strain>
    </source>
</reference>
<evidence type="ECO:0000313" key="2">
    <source>
        <dbReference type="Proteomes" id="UP000029981"/>
    </source>
</evidence>
<dbReference type="Proteomes" id="UP000029981">
    <property type="component" value="Chromosome 1"/>
</dbReference>
<sequence>MSPCEVMIPFKLWLFSAGFEDATSDLWIFTSAEDLKILCSFLLRDQKVLMVKTITLFEVLHFDCCFNAAYSDF</sequence>
<dbReference type="AlphaFoldDB" id="A0A0A0LRE9"/>
<dbReference type="EMBL" id="CM002922">
    <property type="protein sequence ID" value="KGN63549.1"/>
    <property type="molecule type" value="Genomic_DNA"/>
</dbReference>